<dbReference type="STRING" id="1441469.A0A225B4C8"/>
<comment type="caution">
    <text evidence="2">The sequence shown here is derived from an EMBL/GenBank/DDBJ whole genome shotgun (WGS) entry which is preliminary data.</text>
</comment>
<dbReference type="Pfam" id="PF24864">
    <property type="entry name" value="DUF7730"/>
    <property type="match status" value="1"/>
</dbReference>
<name>A0A225B4C8_TALAT</name>
<evidence type="ECO:0000313" key="2">
    <source>
        <dbReference type="EMBL" id="OKL64598.1"/>
    </source>
</evidence>
<reference evidence="2 3" key="1">
    <citation type="submission" date="2015-06" db="EMBL/GenBank/DDBJ databases">
        <title>Talaromyces atroroseus IBT 11181 draft genome.</title>
        <authorList>
            <person name="Rasmussen K.B."/>
            <person name="Rasmussen S."/>
            <person name="Petersen B."/>
            <person name="Sicheritz-Ponten T."/>
            <person name="Mortensen U.H."/>
            <person name="Thrane U."/>
        </authorList>
    </citation>
    <scope>NUCLEOTIDE SEQUENCE [LARGE SCALE GENOMIC DNA]</scope>
    <source>
        <strain evidence="2 3">IBT 11181</strain>
    </source>
</reference>
<protein>
    <recommendedName>
        <fullName evidence="1">DUF7730 domain-containing protein</fullName>
    </recommendedName>
</protein>
<keyword evidence="3" id="KW-1185">Reference proteome</keyword>
<gene>
    <name evidence="2" type="ORF">UA08_00113</name>
</gene>
<feature type="domain" description="DUF7730" evidence="1">
    <location>
        <begin position="2"/>
        <end position="103"/>
    </location>
</feature>
<sequence length="145" mass="17381">MPSDQWNAVRKVDLKWAFPGHWLPSKDSVKSVYVWAGRQQWIETCNAILLMKNLEEFTLHLTGNWFGEPIEKVPVFLEPLRNLRLRDHPQRRWKIYLPPQPYYKKETTRLNDLMKREKIYCEIHETETYVRTFGKQTSGRSMSVS</sequence>
<organism evidence="2 3">
    <name type="scientific">Talaromyces atroroseus</name>
    <dbReference type="NCBI Taxonomy" id="1441469"/>
    <lineage>
        <taxon>Eukaryota</taxon>
        <taxon>Fungi</taxon>
        <taxon>Dikarya</taxon>
        <taxon>Ascomycota</taxon>
        <taxon>Pezizomycotina</taxon>
        <taxon>Eurotiomycetes</taxon>
        <taxon>Eurotiomycetidae</taxon>
        <taxon>Eurotiales</taxon>
        <taxon>Trichocomaceae</taxon>
        <taxon>Talaromyces</taxon>
        <taxon>Talaromyces sect. Trachyspermi</taxon>
    </lineage>
</organism>
<evidence type="ECO:0000259" key="1">
    <source>
        <dbReference type="Pfam" id="PF24864"/>
    </source>
</evidence>
<dbReference type="RefSeq" id="XP_020124719.1">
    <property type="nucleotide sequence ID" value="XM_020259884.1"/>
</dbReference>
<evidence type="ECO:0000313" key="3">
    <source>
        <dbReference type="Proteomes" id="UP000214365"/>
    </source>
</evidence>
<proteinExistence type="predicted"/>
<dbReference type="OrthoDB" id="4757095at2759"/>
<dbReference type="Proteomes" id="UP000214365">
    <property type="component" value="Unassembled WGS sequence"/>
</dbReference>
<dbReference type="AlphaFoldDB" id="A0A225B4C8"/>
<dbReference type="EMBL" id="LFMY01000001">
    <property type="protein sequence ID" value="OKL64598.1"/>
    <property type="molecule type" value="Genomic_DNA"/>
</dbReference>
<dbReference type="InterPro" id="IPR056632">
    <property type="entry name" value="DUF7730"/>
</dbReference>
<accession>A0A225B4C8</accession>
<dbReference type="GeneID" id="30999868"/>